<dbReference type="SUPFAM" id="SSF48452">
    <property type="entry name" value="TPR-like"/>
    <property type="match status" value="1"/>
</dbReference>
<evidence type="ECO:0000256" key="4">
    <source>
        <dbReference type="ARBA" id="ARBA00023163"/>
    </source>
</evidence>
<evidence type="ECO:0000256" key="5">
    <source>
        <dbReference type="PROSITE-ProRule" id="PRU01091"/>
    </source>
</evidence>
<feature type="domain" description="OmpR/PhoB-type" evidence="7">
    <location>
        <begin position="1"/>
        <end position="77"/>
    </location>
</feature>
<dbReference type="SMART" id="SM00862">
    <property type="entry name" value="Trans_reg_C"/>
    <property type="match status" value="1"/>
</dbReference>
<feature type="region of interest" description="Disordered" evidence="6">
    <location>
        <begin position="231"/>
        <end position="259"/>
    </location>
</feature>
<dbReference type="InterPro" id="IPR051677">
    <property type="entry name" value="AfsR-DnrI-RedD_regulator"/>
</dbReference>
<dbReference type="InterPro" id="IPR011990">
    <property type="entry name" value="TPR-like_helical_dom_sf"/>
</dbReference>
<keyword evidence="4" id="KW-0804">Transcription</keyword>
<dbReference type="PANTHER" id="PTHR35807">
    <property type="entry name" value="TRANSCRIPTIONAL REGULATOR REDD-RELATED"/>
    <property type="match status" value="1"/>
</dbReference>
<keyword evidence="9" id="KW-1185">Reference proteome</keyword>
<dbReference type="PROSITE" id="PS51755">
    <property type="entry name" value="OMPR_PHOB"/>
    <property type="match status" value="1"/>
</dbReference>
<dbReference type="Pfam" id="PF03704">
    <property type="entry name" value="BTAD"/>
    <property type="match status" value="1"/>
</dbReference>
<evidence type="ECO:0000256" key="6">
    <source>
        <dbReference type="SAM" id="MobiDB-lite"/>
    </source>
</evidence>
<protein>
    <submittedName>
        <fullName evidence="8">AfsR/SARP family transcriptional regulator</fullName>
    </submittedName>
</protein>
<dbReference type="PANTHER" id="PTHR35807:SF1">
    <property type="entry name" value="TRANSCRIPTIONAL REGULATOR REDD"/>
    <property type="match status" value="1"/>
</dbReference>
<evidence type="ECO:0000256" key="2">
    <source>
        <dbReference type="ARBA" id="ARBA00023015"/>
    </source>
</evidence>
<dbReference type="Pfam" id="PF00486">
    <property type="entry name" value="Trans_reg_C"/>
    <property type="match status" value="1"/>
</dbReference>
<evidence type="ECO:0000256" key="3">
    <source>
        <dbReference type="ARBA" id="ARBA00023125"/>
    </source>
</evidence>
<dbReference type="CDD" id="cd15831">
    <property type="entry name" value="BTAD"/>
    <property type="match status" value="1"/>
</dbReference>
<evidence type="ECO:0000313" key="8">
    <source>
        <dbReference type="EMBL" id="MES0834288.1"/>
    </source>
</evidence>
<proteinExistence type="inferred from homology"/>
<dbReference type="InterPro" id="IPR001867">
    <property type="entry name" value="OmpR/PhoB-type_DNA-bd"/>
</dbReference>
<dbReference type="InterPro" id="IPR005158">
    <property type="entry name" value="BTAD"/>
</dbReference>
<dbReference type="SMART" id="SM01043">
    <property type="entry name" value="BTAD"/>
    <property type="match status" value="1"/>
</dbReference>
<dbReference type="Proteomes" id="UP001432401">
    <property type="component" value="Unassembled WGS sequence"/>
</dbReference>
<name>A0ABV1ZT69_9ACTN</name>
<feature type="DNA-binding region" description="OmpR/PhoB-type" evidence="5">
    <location>
        <begin position="1"/>
        <end position="77"/>
    </location>
</feature>
<dbReference type="InterPro" id="IPR036388">
    <property type="entry name" value="WH-like_DNA-bd_sf"/>
</dbReference>
<comment type="similarity">
    <text evidence="1">Belongs to the AfsR/DnrI/RedD regulatory family.</text>
</comment>
<gene>
    <name evidence="8" type="ORF">ABUK86_10885</name>
</gene>
<evidence type="ECO:0000256" key="1">
    <source>
        <dbReference type="ARBA" id="ARBA00005820"/>
    </source>
</evidence>
<dbReference type="RefSeq" id="WP_344185396.1">
    <property type="nucleotide sequence ID" value="NZ_JBEQNA010000004.1"/>
</dbReference>
<reference evidence="8 9" key="1">
    <citation type="submission" date="2024-06" db="EMBL/GenBank/DDBJ databases">
        <authorList>
            <person name="Bataeva Y.V."/>
            <person name="Grigorian L.N."/>
            <person name="Solomentsev V.I."/>
        </authorList>
    </citation>
    <scope>NUCLEOTIDE SEQUENCE [LARGE SCALE GENOMIC DNA]</scope>
    <source>
        <strain evidence="9">SCPM-O-B-12605 (RCAM04882)</strain>
    </source>
</reference>
<organism evidence="8 9">
    <name type="scientific">Nocardiopsis tropica</name>
    <dbReference type="NCBI Taxonomy" id="109330"/>
    <lineage>
        <taxon>Bacteria</taxon>
        <taxon>Bacillati</taxon>
        <taxon>Actinomycetota</taxon>
        <taxon>Actinomycetes</taxon>
        <taxon>Streptosporangiales</taxon>
        <taxon>Nocardiopsidaceae</taxon>
        <taxon>Nocardiopsis</taxon>
    </lineage>
</organism>
<keyword evidence="3 5" id="KW-0238">DNA-binding</keyword>
<dbReference type="Gene3D" id="1.10.10.10">
    <property type="entry name" value="Winged helix-like DNA-binding domain superfamily/Winged helix DNA-binding domain"/>
    <property type="match status" value="1"/>
</dbReference>
<evidence type="ECO:0000313" key="9">
    <source>
        <dbReference type="Proteomes" id="UP001432401"/>
    </source>
</evidence>
<comment type="caution">
    <text evidence="8">The sequence shown here is derived from an EMBL/GenBank/DDBJ whole genome shotgun (WGS) entry which is preliminary data.</text>
</comment>
<dbReference type="Gene3D" id="1.25.40.10">
    <property type="entry name" value="Tetratricopeptide repeat domain"/>
    <property type="match status" value="1"/>
</dbReference>
<dbReference type="InterPro" id="IPR016032">
    <property type="entry name" value="Sig_transdc_resp-reg_C-effctor"/>
</dbReference>
<sequence>MDDSGNSIPINRKKHRQLLAALLVRANTAVPCVQLINNVWGEDPPRSARGNLKTYVSQLRQRIDRIETSGEGYRIRVGEHELDSAVFAAMLRRGLRTLEEGRPAEAARTLEEALGLWRGATLQDTPLDGDLALTHTHLDEQRLTCFETLMDIHLSQGRHTEVLARLYPVIGSHPLHERLWGLQMTALYRDGRCAEALAAYRTMRARLVEELGVDPSPELERLHGQILARDPALSSPAGLPPRPAHRRPAPRAQVDAPVI</sequence>
<evidence type="ECO:0000259" key="7">
    <source>
        <dbReference type="PROSITE" id="PS51755"/>
    </source>
</evidence>
<accession>A0ABV1ZT69</accession>
<keyword evidence="2" id="KW-0805">Transcription regulation</keyword>
<dbReference type="SUPFAM" id="SSF46894">
    <property type="entry name" value="C-terminal effector domain of the bipartite response regulators"/>
    <property type="match status" value="1"/>
</dbReference>
<dbReference type="EMBL" id="JBEQNB010000005">
    <property type="protein sequence ID" value="MES0834288.1"/>
    <property type="molecule type" value="Genomic_DNA"/>
</dbReference>